<dbReference type="InterPro" id="IPR043472">
    <property type="entry name" value="Macro_dom-like"/>
</dbReference>
<dbReference type="PANTHER" id="PTHR11106">
    <property type="entry name" value="GANGLIOSIDE INDUCED DIFFERENTIATION ASSOCIATED PROTEIN 2-RELATED"/>
    <property type="match status" value="1"/>
</dbReference>
<evidence type="ECO:0000259" key="1">
    <source>
        <dbReference type="PROSITE" id="PS51154"/>
    </source>
</evidence>
<dbReference type="AlphaFoldDB" id="A0A485M0W5"/>
<dbReference type="CDD" id="cd02908">
    <property type="entry name" value="Macro_OAADPr_deacetylase"/>
    <property type="match status" value="1"/>
</dbReference>
<dbReference type="Gene3D" id="3.40.220.10">
    <property type="entry name" value="Leucine Aminopeptidase, subunit E, domain 1"/>
    <property type="match status" value="1"/>
</dbReference>
<name>A0A485M0W5_9ZZZZ</name>
<evidence type="ECO:0000313" key="2">
    <source>
        <dbReference type="EMBL" id="VFU12213.1"/>
    </source>
</evidence>
<dbReference type="Pfam" id="PF01661">
    <property type="entry name" value="Macro"/>
    <property type="match status" value="1"/>
</dbReference>
<reference evidence="2" key="1">
    <citation type="submission" date="2019-03" db="EMBL/GenBank/DDBJ databases">
        <authorList>
            <person name="Hao L."/>
        </authorList>
    </citation>
    <scope>NUCLEOTIDE SEQUENCE</scope>
</reference>
<proteinExistence type="predicted"/>
<dbReference type="SMART" id="SM00506">
    <property type="entry name" value="A1pp"/>
    <property type="match status" value="1"/>
</dbReference>
<organism evidence="2">
    <name type="scientific">anaerobic digester metagenome</name>
    <dbReference type="NCBI Taxonomy" id="1263854"/>
    <lineage>
        <taxon>unclassified sequences</taxon>
        <taxon>metagenomes</taxon>
        <taxon>ecological metagenomes</taxon>
    </lineage>
</organism>
<dbReference type="SUPFAM" id="SSF52949">
    <property type="entry name" value="Macro domain-like"/>
    <property type="match status" value="1"/>
</dbReference>
<dbReference type="PANTHER" id="PTHR11106:SF27">
    <property type="entry name" value="MACRO DOMAIN-CONTAINING PROTEIN"/>
    <property type="match status" value="1"/>
</dbReference>
<dbReference type="EMBL" id="CAADRM010000035">
    <property type="protein sequence ID" value="VFU12213.1"/>
    <property type="molecule type" value="Genomic_DNA"/>
</dbReference>
<dbReference type="NCBIfam" id="NF001664">
    <property type="entry name" value="PRK00431.1-6"/>
    <property type="match status" value="1"/>
</dbReference>
<gene>
    <name evidence="2" type="ORF">SCFA_130018</name>
</gene>
<dbReference type="PROSITE" id="PS51154">
    <property type="entry name" value="MACRO"/>
    <property type="match status" value="1"/>
</dbReference>
<sequence>MKELRIKKTRLQFAVGDITAQDTDAVVNAANSRLAPGGGVAGAIHRAAGEGLWEECSKLGGCRTGEAKITGGHRLPNRYVIHTVGPVYSGSPDDPKLLRSCYLNSLKVADENGVRSIAFPALSTGIFGYPVRDAARVAILAIKDYLSGDTGIELVRMVLYDRKSYDAHVEVLETLEREGELA</sequence>
<dbReference type="InterPro" id="IPR002589">
    <property type="entry name" value="Macro_dom"/>
</dbReference>
<protein>
    <recommendedName>
        <fullName evidence="1">Macro domain-containing protein</fullName>
    </recommendedName>
</protein>
<accession>A0A485M0W5</accession>
<feature type="domain" description="Macro" evidence="1">
    <location>
        <begin position="1"/>
        <end position="176"/>
    </location>
</feature>